<name>A0A845DQK4_9BACI</name>
<proteinExistence type="predicted"/>
<gene>
    <name evidence="1" type="ORF">GLW04_07660</name>
</gene>
<dbReference type="Proteomes" id="UP000460949">
    <property type="component" value="Unassembled WGS sequence"/>
</dbReference>
<sequence length="112" mass="12924">MVFPWVLMVTLVFILLISRGAASYENQQRLTQSHHFGIMKKHLLERARQHIDSELAEVPQSEAGFSYTYHTANGTAEADCMKESDLLWKCSWILTVHDSGDKYVVTYQYPDK</sequence>
<reference evidence="1 2" key="1">
    <citation type="submission" date="2019-11" db="EMBL/GenBank/DDBJ databases">
        <title>Genome sequences of 17 halophilic strains isolated from different environments.</title>
        <authorList>
            <person name="Furrow R.E."/>
        </authorList>
    </citation>
    <scope>NUCLEOTIDE SEQUENCE [LARGE SCALE GENOMIC DNA]</scope>
    <source>
        <strain evidence="1 2">22511_23_Filter</strain>
    </source>
</reference>
<evidence type="ECO:0000313" key="2">
    <source>
        <dbReference type="Proteomes" id="UP000460949"/>
    </source>
</evidence>
<evidence type="ECO:0008006" key="3">
    <source>
        <dbReference type="Google" id="ProtNLM"/>
    </source>
</evidence>
<dbReference type="EMBL" id="WMET01000001">
    <property type="protein sequence ID" value="MYL19763.1"/>
    <property type="molecule type" value="Genomic_DNA"/>
</dbReference>
<organism evidence="1 2">
    <name type="scientific">Halobacillus litoralis</name>
    <dbReference type="NCBI Taxonomy" id="45668"/>
    <lineage>
        <taxon>Bacteria</taxon>
        <taxon>Bacillati</taxon>
        <taxon>Bacillota</taxon>
        <taxon>Bacilli</taxon>
        <taxon>Bacillales</taxon>
        <taxon>Bacillaceae</taxon>
        <taxon>Halobacillus</taxon>
    </lineage>
</organism>
<evidence type="ECO:0000313" key="1">
    <source>
        <dbReference type="EMBL" id="MYL19763.1"/>
    </source>
</evidence>
<dbReference type="AlphaFoldDB" id="A0A845DQK4"/>
<protein>
    <recommendedName>
        <fullName evidence="3">Competence protein ComG</fullName>
    </recommendedName>
</protein>
<dbReference type="RefSeq" id="WP_237417226.1">
    <property type="nucleotide sequence ID" value="NZ_WMET01000001.1"/>
</dbReference>
<comment type="caution">
    <text evidence="1">The sequence shown here is derived from an EMBL/GenBank/DDBJ whole genome shotgun (WGS) entry which is preliminary data.</text>
</comment>
<accession>A0A845DQK4</accession>